<dbReference type="AlphaFoldDB" id="A0A380FY47"/>
<dbReference type="EMBL" id="UHDP01000001">
    <property type="protein sequence ID" value="SUM43655.1"/>
    <property type="molecule type" value="Genomic_DNA"/>
</dbReference>
<proteinExistence type="predicted"/>
<dbReference type="RefSeq" id="WP_019168762.1">
    <property type="nucleotide sequence ID" value="NZ_CAIB01000166.1"/>
</dbReference>
<sequence>MESKKHIIFDKNTRELETEILNEFLKSLDTFTTTLKTYVSVLELYGINFVL</sequence>
<organism evidence="1 2">
    <name type="scientific">Staphylococcus intermedius NCTC 11048</name>
    <dbReference type="NCBI Taxonomy" id="1141106"/>
    <lineage>
        <taxon>Bacteria</taxon>
        <taxon>Bacillati</taxon>
        <taxon>Bacillota</taxon>
        <taxon>Bacilli</taxon>
        <taxon>Bacillales</taxon>
        <taxon>Staphylococcaceae</taxon>
        <taxon>Staphylococcus</taxon>
        <taxon>Staphylococcus intermedius group</taxon>
    </lineage>
</organism>
<gene>
    <name evidence="1" type="ORF">NCTC11048_00082</name>
</gene>
<reference evidence="1 2" key="1">
    <citation type="submission" date="2018-06" db="EMBL/GenBank/DDBJ databases">
        <authorList>
            <consortium name="Pathogen Informatics"/>
            <person name="Doyle S."/>
        </authorList>
    </citation>
    <scope>NUCLEOTIDE SEQUENCE [LARGE SCALE GENOMIC DNA]</scope>
    <source>
        <strain evidence="2">NCTC 11048</strain>
    </source>
</reference>
<keyword evidence="2" id="KW-1185">Reference proteome</keyword>
<evidence type="ECO:0000313" key="2">
    <source>
        <dbReference type="Proteomes" id="UP000255549"/>
    </source>
</evidence>
<protein>
    <submittedName>
        <fullName evidence="1">Uncharacterized protein</fullName>
    </submittedName>
</protein>
<name>A0A380FY47_STAIN</name>
<accession>A0A380FY47</accession>
<evidence type="ECO:0000313" key="1">
    <source>
        <dbReference type="EMBL" id="SUM43655.1"/>
    </source>
</evidence>
<dbReference type="Proteomes" id="UP000255549">
    <property type="component" value="Unassembled WGS sequence"/>
</dbReference>